<evidence type="ECO:0000256" key="8">
    <source>
        <dbReference type="RuleBase" id="RU000383"/>
    </source>
</evidence>
<protein>
    <recommendedName>
        <fullName evidence="10">Cyclin-like domain-containing protein</fullName>
    </recommendedName>
</protein>
<evidence type="ECO:0000256" key="3">
    <source>
        <dbReference type="ARBA" id="ARBA00022553"/>
    </source>
</evidence>
<evidence type="ECO:0000313" key="11">
    <source>
        <dbReference type="EMBL" id="CAF0898187.1"/>
    </source>
</evidence>
<feature type="region of interest" description="Disordered" evidence="9">
    <location>
        <begin position="1"/>
        <end position="62"/>
    </location>
</feature>
<feature type="compositionally biased region" description="Low complexity" evidence="9">
    <location>
        <begin position="27"/>
        <end position="62"/>
    </location>
</feature>
<dbReference type="Proteomes" id="UP000663879">
    <property type="component" value="Unassembled WGS sequence"/>
</dbReference>
<evidence type="ECO:0000256" key="1">
    <source>
        <dbReference type="ARBA" id="ARBA00004123"/>
    </source>
</evidence>
<feature type="compositionally biased region" description="Low complexity" evidence="9">
    <location>
        <begin position="456"/>
        <end position="477"/>
    </location>
</feature>
<comment type="similarity">
    <text evidence="2">Belongs to the cyclin family. Cyclin C subfamily.</text>
</comment>
<feature type="compositionally biased region" description="Polar residues" evidence="9">
    <location>
        <begin position="16"/>
        <end position="26"/>
    </location>
</feature>
<dbReference type="Pfam" id="PF21797">
    <property type="entry name" value="CycT2-like_C"/>
    <property type="match status" value="1"/>
</dbReference>
<dbReference type="FunFam" id="1.10.472.10:FF:000004">
    <property type="entry name" value="Cyclin T2"/>
    <property type="match status" value="1"/>
</dbReference>
<evidence type="ECO:0000256" key="5">
    <source>
        <dbReference type="ARBA" id="ARBA00023127"/>
    </source>
</evidence>
<comment type="caution">
    <text evidence="11">The sequence shown here is derived from an EMBL/GenBank/DDBJ whole genome shotgun (WGS) entry which is preliminary data.</text>
</comment>
<feature type="compositionally biased region" description="Low complexity" evidence="9">
    <location>
        <begin position="408"/>
        <end position="428"/>
    </location>
</feature>
<evidence type="ECO:0000313" key="12">
    <source>
        <dbReference type="Proteomes" id="UP000663879"/>
    </source>
</evidence>
<dbReference type="SUPFAM" id="SSF47954">
    <property type="entry name" value="Cyclin-like"/>
    <property type="match status" value="2"/>
</dbReference>
<evidence type="ECO:0000256" key="9">
    <source>
        <dbReference type="SAM" id="MobiDB-lite"/>
    </source>
</evidence>
<feature type="compositionally biased region" description="Polar residues" evidence="9">
    <location>
        <begin position="530"/>
        <end position="539"/>
    </location>
</feature>
<feature type="domain" description="Cyclin-like" evidence="10">
    <location>
        <begin position="212"/>
        <end position="303"/>
    </location>
</feature>
<dbReference type="EMBL" id="CAJNOC010001884">
    <property type="protein sequence ID" value="CAF0898187.1"/>
    <property type="molecule type" value="Genomic_DNA"/>
</dbReference>
<keyword evidence="4" id="KW-0805">Transcription regulation</keyword>
<name>A0A813ZH03_9BILA</name>
<accession>A0A813ZH03</accession>
<evidence type="ECO:0000256" key="4">
    <source>
        <dbReference type="ARBA" id="ARBA00023015"/>
    </source>
</evidence>
<feature type="compositionally biased region" description="Basic residues" evidence="9">
    <location>
        <begin position="371"/>
        <end position="381"/>
    </location>
</feature>
<keyword evidence="7" id="KW-0539">Nucleus</keyword>
<proteinExistence type="inferred from homology"/>
<feature type="domain" description="Cyclin-like" evidence="10">
    <location>
        <begin position="98"/>
        <end position="199"/>
    </location>
</feature>
<keyword evidence="6" id="KW-0804">Transcription</keyword>
<evidence type="ECO:0000259" key="10">
    <source>
        <dbReference type="SMART" id="SM00385"/>
    </source>
</evidence>
<dbReference type="GO" id="GO:0016538">
    <property type="term" value="F:cyclin-dependent protein serine/threonine kinase regulator activity"/>
    <property type="evidence" value="ECO:0007669"/>
    <property type="project" value="InterPro"/>
</dbReference>
<keyword evidence="12" id="KW-1185">Reference proteome</keyword>
<evidence type="ECO:0000256" key="6">
    <source>
        <dbReference type="ARBA" id="ARBA00023163"/>
    </source>
</evidence>
<dbReference type="InterPro" id="IPR036915">
    <property type="entry name" value="Cyclin-like_sf"/>
</dbReference>
<keyword evidence="5 8" id="KW-0195">Cyclin</keyword>
<dbReference type="OrthoDB" id="25002at2759"/>
<feature type="compositionally biased region" description="Polar residues" evidence="9">
    <location>
        <begin position="386"/>
        <end position="397"/>
    </location>
</feature>
<evidence type="ECO:0000256" key="2">
    <source>
        <dbReference type="ARBA" id="ARBA00008638"/>
    </source>
</evidence>
<gene>
    <name evidence="11" type="ORF">OXX778_LOCUS11262</name>
</gene>
<dbReference type="InterPro" id="IPR043198">
    <property type="entry name" value="Cyclin/Ssn8"/>
</dbReference>
<dbReference type="GO" id="GO:0005634">
    <property type="term" value="C:nucleus"/>
    <property type="evidence" value="ECO:0007669"/>
    <property type="project" value="UniProtKB-SubCell"/>
</dbReference>
<dbReference type="AlphaFoldDB" id="A0A813ZH03"/>
<feature type="compositionally biased region" description="Polar residues" evidence="9">
    <location>
        <begin position="358"/>
        <end position="368"/>
    </location>
</feature>
<organism evidence="11 12">
    <name type="scientific">Brachionus calyciflorus</name>
    <dbReference type="NCBI Taxonomy" id="104777"/>
    <lineage>
        <taxon>Eukaryota</taxon>
        <taxon>Metazoa</taxon>
        <taxon>Spiralia</taxon>
        <taxon>Gnathifera</taxon>
        <taxon>Rotifera</taxon>
        <taxon>Eurotatoria</taxon>
        <taxon>Monogononta</taxon>
        <taxon>Pseudotrocha</taxon>
        <taxon>Ploima</taxon>
        <taxon>Brachionidae</taxon>
        <taxon>Brachionus</taxon>
    </lineage>
</organism>
<dbReference type="GO" id="GO:0006357">
    <property type="term" value="P:regulation of transcription by RNA polymerase II"/>
    <property type="evidence" value="ECO:0007669"/>
    <property type="project" value="InterPro"/>
</dbReference>
<feature type="compositionally biased region" description="Low complexity" evidence="9">
    <location>
        <begin position="507"/>
        <end position="523"/>
    </location>
</feature>
<reference evidence="11" key="1">
    <citation type="submission" date="2021-02" db="EMBL/GenBank/DDBJ databases">
        <authorList>
            <person name="Nowell W R."/>
        </authorList>
    </citation>
    <scope>NUCLEOTIDE SEQUENCE</scope>
    <source>
        <strain evidence="11">Ploen Becks lab</strain>
    </source>
</reference>
<comment type="subcellular location">
    <subcellularLocation>
        <location evidence="1">Nucleus</location>
    </subcellularLocation>
</comment>
<dbReference type="CDD" id="cd20539">
    <property type="entry name" value="CYCLIN_CCNT_rpt2"/>
    <property type="match status" value="1"/>
</dbReference>
<dbReference type="InterPro" id="IPR006671">
    <property type="entry name" value="Cyclin_N"/>
</dbReference>
<dbReference type="SMART" id="SM00385">
    <property type="entry name" value="CYCLIN"/>
    <property type="match status" value="2"/>
</dbReference>
<evidence type="ECO:0000256" key="7">
    <source>
        <dbReference type="ARBA" id="ARBA00023242"/>
    </source>
</evidence>
<dbReference type="Pfam" id="PF00134">
    <property type="entry name" value="Cyclin_N"/>
    <property type="match status" value="1"/>
</dbReference>
<feature type="region of interest" description="Disordered" evidence="9">
    <location>
        <begin position="313"/>
        <end position="553"/>
    </location>
</feature>
<sequence length="553" mass="62332">MAAAQSASNQTTSSQINPTNVDHLNGSTSNLTSSSMSSINSTTNTTTQIPTNPTTPNTNIPSIETRWIFTKEKIDNSPSRMEGLSAEQELKERQEAALFISDLGIELKVNQLCINTAIIYMHRFFMIHSFKKFHRYVRMVATSCLFLACKVEEQPRRLSDFITAIHHLFRKANETMTYIREEYKRYEEEIVTLESCLLQTLGFNVLINHAHTFIIKTCQMIKAPRDLAEAAYLTATNSLILTNFCVKFSSEKIACFCIFLACKGHDLIIPTSSEGLQWYQYVKHDIVEQELEDISKEYLAIYEKCMPMVQKKIGKPRVADQQQPNPQAAHRHQHPTQAKKPYPPQPNPHHDMHPPHAAQSQTGQQNVNIPHHQHKQPHPSVHKNPQIPNGSHPSSHQYHQKHPGHPHPQAQQTNRPPQQQQQQHPHQQNLNKSLPITPSQTPSNHKPQQAQTPQQPIKHPSSSNINPNKNNGSLNIKSEPVDKNIFNPSKKPSIPPPPVQLSTQIKTSPSSSQNSSSSGTTASMKRTNEELNNNITSAPNKIPKYVVDQKSAS</sequence>
<dbReference type="InterPro" id="IPR013763">
    <property type="entry name" value="Cyclin-like_dom"/>
</dbReference>
<feature type="compositionally biased region" description="Polar residues" evidence="9">
    <location>
        <begin position="429"/>
        <end position="455"/>
    </location>
</feature>
<dbReference type="Gene3D" id="1.10.472.10">
    <property type="entry name" value="Cyclin-like"/>
    <property type="match status" value="2"/>
</dbReference>
<dbReference type="PANTHER" id="PTHR10026">
    <property type="entry name" value="CYCLIN"/>
    <property type="match status" value="1"/>
</dbReference>
<feature type="compositionally biased region" description="Low complexity" evidence="9">
    <location>
        <begin position="1"/>
        <end position="15"/>
    </location>
</feature>
<keyword evidence="3" id="KW-0597">Phosphoprotein</keyword>